<dbReference type="GO" id="GO:0003677">
    <property type="term" value="F:DNA binding"/>
    <property type="evidence" value="ECO:0007669"/>
    <property type="project" value="UniProtKB-KW"/>
</dbReference>
<dbReference type="InterPro" id="IPR036388">
    <property type="entry name" value="WH-like_DNA-bd_sf"/>
</dbReference>
<dbReference type="EMBL" id="QAYG01000001">
    <property type="protein sequence ID" value="PTW62155.1"/>
    <property type="molecule type" value="Genomic_DNA"/>
</dbReference>
<name>A0A2T5VEH3_9HYPH</name>
<reference evidence="6 7" key="1">
    <citation type="submission" date="2018-04" db="EMBL/GenBank/DDBJ databases">
        <title>Genomic Encyclopedia of Archaeal and Bacterial Type Strains, Phase II (KMG-II): from individual species to whole genera.</title>
        <authorList>
            <person name="Goeker M."/>
        </authorList>
    </citation>
    <scope>NUCLEOTIDE SEQUENCE [LARGE SCALE GENOMIC DNA]</scope>
    <source>
        <strain evidence="6 7">DSM 23382</strain>
    </source>
</reference>
<dbReference type="RefSeq" id="WP_107987761.1">
    <property type="nucleotide sequence ID" value="NZ_QAYG01000001.1"/>
</dbReference>
<dbReference type="CDD" id="cd05466">
    <property type="entry name" value="PBP2_LTTR_substrate"/>
    <property type="match status" value="1"/>
</dbReference>
<comment type="caution">
    <text evidence="6">The sequence shown here is derived from an EMBL/GenBank/DDBJ whole genome shotgun (WGS) entry which is preliminary data.</text>
</comment>
<accession>A0A2T5VEH3</accession>
<comment type="similarity">
    <text evidence="1">Belongs to the LysR transcriptional regulatory family.</text>
</comment>
<dbReference type="Gene3D" id="1.10.10.10">
    <property type="entry name" value="Winged helix-like DNA-binding domain superfamily/Winged helix DNA-binding domain"/>
    <property type="match status" value="1"/>
</dbReference>
<dbReference type="InterPro" id="IPR050950">
    <property type="entry name" value="HTH-type_LysR_regulators"/>
</dbReference>
<evidence type="ECO:0000256" key="4">
    <source>
        <dbReference type="ARBA" id="ARBA00023163"/>
    </source>
</evidence>
<dbReference type="Proteomes" id="UP000244081">
    <property type="component" value="Unassembled WGS sequence"/>
</dbReference>
<dbReference type="Pfam" id="PF03466">
    <property type="entry name" value="LysR_substrate"/>
    <property type="match status" value="1"/>
</dbReference>
<evidence type="ECO:0000259" key="5">
    <source>
        <dbReference type="PROSITE" id="PS50931"/>
    </source>
</evidence>
<dbReference type="InterPro" id="IPR036390">
    <property type="entry name" value="WH_DNA-bd_sf"/>
</dbReference>
<dbReference type="AlphaFoldDB" id="A0A2T5VEH3"/>
<dbReference type="SUPFAM" id="SSF46785">
    <property type="entry name" value="Winged helix' DNA-binding domain"/>
    <property type="match status" value="1"/>
</dbReference>
<keyword evidence="2" id="KW-0805">Transcription regulation</keyword>
<dbReference type="InterPro" id="IPR000847">
    <property type="entry name" value="LysR_HTH_N"/>
</dbReference>
<dbReference type="PRINTS" id="PR00039">
    <property type="entry name" value="HTHLYSR"/>
</dbReference>
<dbReference type="GO" id="GO:0005829">
    <property type="term" value="C:cytosol"/>
    <property type="evidence" value="ECO:0007669"/>
    <property type="project" value="TreeGrafter"/>
</dbReference>
<dbReference type="Pfam" id="PF00126">
    <property type="entry name" value="HTH_1"/>
    <property type="match status" value="1"/>
</dbReference>
<dbReference type="GO" id="GO:0003700">
    <property type="term" value="F:DNA-binding transcription factor activity"/>
    <property type="evidence" value="ECO:0007669"/>
    <property type="project" value="InterPro"/>
</dbReference>
<evidence type="ECO:0000313" key="6">
    <source>
        <dbReference type="EMBL" id="PTW62155.1"/>
    </source>
</evidence>
<feature type="domain" description="HTH lysR-type" evidence="5">
    <location>
        <begin position="3"/>
        <end position="60"/>
    </location>
</feature>
<dbReference type="PROSITE" id="PS50931">
    <property type="entry name" value="HTH_LYSR"/>
    <property type="match status" value="1"/>
</dbReference>
<dbReference type="InterPro" id="IPR005119">
    <property type="entry name" value="LysR_subst-bd"/>
</dbReference>
<dbReference type="Gene3D" id="3.40.190.290">
    <property type="match status" value="1"/>
</dbReference>
<keyword evidence="4" id="KW-0804">Transcription</keyword>
<organism evidence="6 7">
    <name type="scientific">Breoghania corrubedonensis</name>
    <dbReference type="NCBI Taxonomy" id="665038"/>
    <lineage>
        <taxon>Bacteria</taxon>
        <taxon>Pseudomonadati</taxon>
        <taxon>Pseudomonadota</taxon>
        <taxon>Alphaproteobacteria</taxon>
        <taxon>Hyphomicrobiales</taxon>
        <taxon>Stappiaceae</taxon>
        <taxon>Breoghania</taxon>
    </lineage>
</organism>
<gene>
    <name evidence="6" type="ORF">C8N35_101192</name>
</gene>
<proteinExistence type="inferred from homology"/>
<sequence length="298" mass="32889">MPLTYAQIRTFNAVVREGSFTAAARELGVSQPAVTAQIKAIEETYDVQLFERSSKKLVSTELARTLFATTERVDDVERDAEEILTTLHGLERGELRVISNATPSMVDIISVFANRYPGVRITARNGDDGAVIQAIDERKADVAVMTNSPRGERFTTIPFRHHRLTALVPRSHRFAARAMVKLSELLDEPVVYRMADSGSHRAFSDALLMHGLTLDPVLVVETRETMLMAVSAGIGIGIMFSGTTVQIDGIVHVPIVEIPDHVVEDVFCLRLHSRRRSIAAFLSVARELADTKPRGSKV</sequence>
<protein>
    <submittedName>
        <fullName evidence="6">LysR family transcriptional regulator</fullName>
    </submittedName>
</protein>
<keyword evidence="3" id="KW-0238">DNA-binding</keyword>
<dbReference type="OrthoDB" id="7840053at2"/>
<evidence type="ECO:0000313" key="7">
    <source>
        <dbReference type="Proteomes" id="UP000244081"/>
    </source>
</evidence>
<evidence type="ECO:0000256" key="2">
    <source>
        <dbReference type="ARBA" id="ARBA00023015"/>
    </source>
</evidence>
<evidence type="ECO:0000256" key="3">
    <source>
        <dbReference type="ARBA" id="ARBA00023125"/>
    </source>
</evidence>
<keyword evidence="7" id="KW-1185">Reference proteome</keyword>
<dbReference type="SUPFAM" id="SSF53850">
    <property type="entry name" value="Periplasmic binding protein-like II"/>
    <property type="match status" value="1"/>
</dbReference>
<dbReference type="PANTHER" id="PTHR30419">
    <property type="entry name" value="HTH-TYPE TRANSCRIPTIONAL REGULATOR YBHD"/>
    <property type="match status" value="1"/>
</dbReference>
<evidence type="ECO:0000256" key="1">
    <source>
        <dbReference type="ARBA" id="ARBA00009437"/>
    </source>
</evidence>
<dbReference type="PANTHER" id="PTHR30419:SF30">
    <property type="entry name" value="LYSR FAMILY TRANSCRIPTIONAL REGULATOR"/>
    <property type="match status" value="1"/>
</dbReference>